<accession>A0A5D6VF52</accession>
<name>A0A5D6VF52_9BACT</name>
<gene>
    <name evidence="1" type="ORF">FY528_03415</name>
</gene>
<evidence type="ECO:0000313" key="1">
    <source>
        <dbReference type="EMBL" id="TYZ13469.1"/>
    </source>
</evidence>
<protein>
    <submittedName>
        <fullName evidence="1">Uncharacterized protein</fullName>
    </submittedName>
</protein>
<organism evidence="1 2">
    <name type="scientific">Hymenobacter lutimineralis</name>
    <dbReference type="NCBI Taxonomy" id="2606448"/>
    <lineage>
        <taxon>Bacteria</taxon>
        <taxon>Pseudomonadati</taxon>
        <taxon>Bacteroidota</taxon>
        <taxon>Cytophagia</taxon>
        <taxon>Cytophagales</taxon>
        <taxon>Hymenobacteraceae</taxon>
        <taxon>Hymenobacter</taxon>
    </lineage>
</organism>
<comment type="caution">
    <text evidence="1">The sequence shown here is derived from an EMBL/GenBank/DDBJ whole genome shotgun (WGS) entry which is preliminary data.</text>
</comment>
<dbReference type="AlphaFoldDB" id="A0A5D6VF52"/>
<keyword evidence="2" id="KW-1185">Reference proteome</keyword>
<dbReference type="EMBL" id="VTHL01000002">
    <property type="protein sequence ID" value="TYZ13469.1"/>
    <property type="molecule type" value="Genomic_DNA"/>
</dbReference>
<sequence>MVQFSARIGGIWYNDVLQIGFDVQDVVIRNNLGFSSLVRIPLNHIELLQQPEPFQATSLSETEYTPGLFQVGRVEVGLDAYWTAQLLQRMAAAAPPATF</sequence>
<proteinExistence type="predicted"/>
<evidence type="ECO:0000313" key="2">
    <source>
        <dbReference type="Proteomes" id="UP000322791"/>
    </source>
</evidence>
<dbReference type="Proteomes" id="UP000322791">
    <property type="component" value="Unassembled WGS sequence"/>
</dbReference>
<reference evidence="1 2" key="1">
    <citation type="submission" date="2019-08" db="EMBL/GenBank/DDBJ databases">
        <authorList>
            <person name="Seo M.-J."/>
        </authorList>
    </citation>
    <scope>NUCLEOTIDE SEQUENCE [LARGE SCALE GENOMIC DNA]</scope>
    <source>
        <strain evidence="1 2">KIGAM108</strain>
    </source>
</reference>
<dbReference type="RefSeq" id="WP_149069586.1">
    <property type="nucleotide sequence ID" value="NZ_VTHL01000002.1"/>
</dbReference>